<dbReference type="Gene3D" id="3.30.200.20">
    <property type="entry name" value="Phosphorylase Kinase, domain 1"/>
    <property type="match status" value="1"/>
</dbReference>
<evidence type="ECO:0008006" key="4">
    <source>
        <dbReference type="Google" id="ProtNLM"/>
    </source>
</evidence>
<dbReference type="SUPFAM" id="SSF56112">
    <property type="entry name" value="Protein kinase-like (PK-like)"/>
    <property type="match status" value="1"/>
</dbReference>
<evidence type="ECO:0000256" key="1">
    <source>
        <dbReference type="SAM" id="MobiDB-lite"/>
    </source>
</evidence>
<dbReference type="PANTHER" id="PTHR39179:SF3">
    <property type="entry name" value="COTS-RELATED PROTEIN"/>
    <property type="match status" value="1"/>
</dbReference>
<dbReference type="KEGG" id="hcv:FTV88_3204"/>
<organism evidence="2 3">
    <name type="scientific">Heliorestis convoluta</name>
    <dbReference type="NCBI Taxonomy" id="356322"/>
    <lineage>
        <taxon>Bacteria</taxon>
        <taxon>Bacillati</taxon>
        <taxon>Bacillota</taxon>
        <taxon>Clostridia</taxon>
        <taxon>Eubacteriales</taxon>
        <taxon>Heliobacteriaceae</taxon>
        <taxon>Heliorestis</taxon>
    </lineage>
</organism>
<proteinExistence type="predicted"/>
<accession>A0A5Q2NAH9</accession>
<dbReference type="GO" id="GO:0042601">
    <property type="term" value="C:endospore-forming forespore"/>
    <property type="evidence" value="ECO:0007669"/>
    <property type="project" value="TreeGrafter"/>
</dbReference>
<feature type="region of interest" description="Disordered" evidence="1">
    <location>
        <begin position="1"/>
        <end position="37"/>
    </location>
</feature>
<protein>
    <recommendedName>
        <fullName evidence="4">CotS family spore coat protein</fullName>
    </recommendedName>
</protein>
<dbReference type="EMBL" id="CP045875">
    <property type="protein sequence ID" value="QGG49270.1"/>
    <property type="molecule type" value="Genomic_DNA"/>
</dbReference>
<feature type="compositionally biased region" description="Basic residues" evidence="1">
    <location>
        <begin position="16"/>
        <end position="32"/>
    </location>
</feature>
<reference evidence="3" key="1">
    <citation type="submission" date="2019-11" db="EMBL/GenBank/DDBJ databases">
        <title>Genome sequence of Heliorestis convoluta strain HH, an alkaliphilic and minimalistic phototrophic bacterium from a soda lake in Egypt.</title>
        <authorList>
            <person name="Dewey E.D."/>
            <person name="Stokes L.M."/>
            <person name="Burchell B.M."/>
            <person name="Shaffer K.N."/>
            <person name="Huntington A.M."/>
            <person name="Baker J.M."/>
            <person name="Nadendla S."/>
            <person name="Giglio M.G."/>
            <person name="Touchman J.W."/>
            <person name="Blankenship R.E."/>
            <person name="Madigan M.T."/>
            <person name="Sattley W.M."/>
        </authorList>
    </citation>
    <scope>NUCLEOTIDE SEQUENCE [LARGE SCALE GENOMIC DNA]</scope>
    <source>
        <strain evidence="3">HH</strain>
    </source>
</reference>
<sequence length="506" mass="59008">MVHVKSRYVGTDPRYRYPKKKRQARNLSTKRRKSEERIAFPVPPVEKKKKTESMQLSTEKEIVISSEPLIKAVVATEEERNWAEPEKQSKEIVPIHDQELGKEQEEAIELFSEAAEELSTKSTETVEDKKASIPASWEDMVKKISQQGLPWAQDYQPTSTLPIGNEEILQVLQELDRQPRMVERQGHKWLIESNIDSLIIHEITGEEAKKQGQNIVNAIDHLRKNGFHNCPEINRSKFGEKVISFPERSYYVYKKIFGKEMKLEKSKDYREVGRTLALLHRAGTGYVPLYQDDDKSERLGEKVKKGYSIVEKWKEKQQKQRFFSDGDRLLKESLPRLMDRADRSFRWIEENYYQLYRAARARGSLIHGNYAIPQLVKTAQGIWIEDFSHSRIDAPIMDLSELVAQVARDTREGWKGAVAIIEGYEWVQRLTPEEWQVLLGYLLLPFNLWDYIEETFQNKADRIEIIPDRKLQDQGYKKARAAVEKCNRTFLAAYRLSVHGQIDLPS</sequence>
<evidence type="ECO:0000313" key="3">
    <source>
        <dbReference type="Proteomes" id="UP000366051"/>
    </source>
</evidence>
<dbReference type="InterPro" id="IPR011009">
    <property type="entry name" value="Kinase-like_dom_sf"/>
</dbReference>
<name>A0A5Q2NAH9_9FIRM</name>
<dbReference type="Proteomes" id="UP000366051">
    <property type="component" value="Chromosome"/>
</dbReference>
<dbReference type="AlphaFoldDB" id="A0A5Q2NAH9"/>
<evidence type="ECO:0000313" key="2">
    <source>
        <dbReference type="EMBL" id="QGG49270.1"/>
    </source>
</evidence>
<keyword evidence="3" id="KW-1185">Reference proteome</keyword>
<gene>
    <name evidence="2" type="ORF">FTV88_3204</name>
</gene>
<dbReference type="OrthoDB" id="9771902at2"/>
<dbReference type="RefSeq" id="WP_153726281.1">
    <property type="nucleotide sequence ID" value="NZ_CP045875.1"/>
</dbReference>
<dbReference type="InterPro" id="IPR047175">
    <property type="entry name" value="CotS-like"/>
</dbReference>
<dbReference type="PANTHER" id="PTHR39179">
    <property type="entry name" value="SPORE COAT PROTEIN I"/>
    <property type="match status" value="1"/>
</dbReference>
<dbReference type="Gene3D" id="3.90.1200.10">
    <property type="match status" value="1"/>
</dbReference>